<evidence type="ECO:0000313" key="3">
    <source>
        <dbReference type="Proteomes" id="UP000646548"/>
    </source>
</evidence>
<dbReference type="AlphaFoldDB" id="A0A834C7B9"/>
<feature type="region of interest" description="Disordered" evidence="1">
    <location>
        <begin position="41"/>
        <end position="70"/>
    </location>
</feature>
<evidence type="ECO:0000313" key="2">
    <source>
        <dbReference type="EMBL" id="KAF6724332.1"/>
    </source>
</evidence>
<dbReference type="Proteomes" id="UP000646548">
    <property type="component" value="Unassembled WGS sequence"/>
</dbReference>
<dbReference type="EMBL" id="WKFB01000397">
    <property type="protein sequence ID" value="KAF6724332.1"/>
    <property type="molecule type" value="Genomic_DNA"/>
</dbReference>
<sequence>MRSGQRTGHCKKQLFGLVKFQHGRGCGQSFLRKLGMLSAARQPGLTSTARPSGTAPPRDRCDPNPPAPRRLRQLRYNKSPFHSNAISQSRLRLAAVTERHQLISAPLSNEMHHDMISSSSSVYGLKMQWTPEHSQWAEQHFDISSTTRSPAHKAEAYRAVPGHLQRSAAYQYAWANDDISCPHRVQPAQEVRREVLWHPGDAGLVLRAARRSWSDERA</sequence>
<gene>
    <name evidence="2" type="ORF">FQA47_025681</name>
</gene>
<comment type="caution">
    <text evidence="2">The sequence shown here is derived from an EMBL/GenBank/DDBJ whole genome shotgun (WGS) entry which is preliminary data.</text>
</comment>
<accession>A0A834C7B9</accession>
<evidence type="ECO:0000256" key="1">
    <source>
        <dbReference type="SAM" id="MobiDB-lite"/>
    </source>
</evidence>
<protein>
    <submittedName>
        <fullName evidence="2">Fidgetin</fullName>
    </submittedName>
</protein>
<name>A0A834C7B9_ORYME</name>
<organism evidence="2 3">
    <name type="scientific">Oryzias melastigma</name>
    <name type="common">Marine medaka</name>
    <dbReference type="NCBI Taxonomy" id="30732"/>
    <lineage>
        <taxon>Eukaryota</taxon>
        <taxon>Metazoa</taxon>
        <taxon>Chordata</taxon>
        <taxon>Craniata</taxon>
        <taxon>Vertebrata</taxon>
        <taxon>Euteleostomi</taxon>
        <taxon>Actinopterygii</taxon>
        <taxon>Neopterygii</taxon>
        <taxon>Teleostei</taxon>
        <taxon>Neoteleostei</taxon>
        <taxon>Acanthomorphata</taxon>
        <taxon>Ovalentaria</taxon>
        <taxon>Atherinomorphae</taxon>
        <taxon>Beloniformes</taxon>
        <taxon>Adrianichthyidae</taxon>
        <taxon>Oryziinae</taxon>
        <taxon>Oryzias</taxon>
    </lineage>
</organism>
<proteinExistence type="predicted"/>
<reference evidence="2" key="1">
    <citation type="journal article" name="BMC Genomics">
        <title>Long-read sequencing and de novo genome assembly of marine medaka (Oryzias melastigma).</title>
        <authorList>
            <person name="Liang P."/>
            <person name="Saqib H.S.A."/>
            <person name="Ni X."/>
            <person name="Shen Y."/>
        </authorList>
    </citation>
    <scope>NUCLEOTIDE SEQUENCE</scope>
    <source>
        <strain evidence="2">Bigg-433</strain>
    </source>
</reference>